<protein>
    <submittedName>
        <fullName evidence="5">Response regulator</fullName>
    </submittedName>
</protein>
<sequence length="212" mass="24317">MTYQLNRITILVVEDNQPMLEITKALLTTFGVGTVISAPNGESGFEQFCKYNPDMVIADWMMKPVDGIAFTRKIRNDPKSPNPYVPVILMTGFSERRRVLQARDAGVTEFLVKPFNARDLYKRLAQVIERPRQFVRSGNFFGPDRRRNRAVPGGVHSGPFRRDTDSPSAVLMQSMRQQQVNDAHENLRRIRERTGMGKGDRFDLRPEDIDFI</sequence>
<dbReference type="SMART" id="SM00448">
    <property type="entry name" value="REC"/>
    <property type="match status" value="1"/>
</dbReference>
<proteinExistence type="predicted"/>
<dbReference type="STRING" id="856793.MICA_1176"/>
<dbReference type="SUPFAM" id="SSF52172">
    <property type="entry name" value="CheY-like"/>
    <property type="match status" value="1"/>
</dbReference>
<dbReference type="RefSeq" id="WP_014102722.1">
    <property type="nucleotide sequence ID" value="NC_016026.1"/>
</dbReference>
<dbReference type="AlphaFoldDB" id="G2KPJ9"/>
<dbReference type="HOGENOM" id="CLU_000445_69_12_5"/>
<feature type="region of interest" description="Disordered" evidence="3">
    <location>
        <begin position="139"/>
        <end position="166"/>
    </location>
</feature>
<dbReference type="Proteomes" id="UP000009286">
    <property type="component" value="Chromosome"/>
</dbReference>
<dbReference type="GO" id="GO:0000160">
    <property type="term" value="P:phosphorelay signal transduction system"/>
    <property type="evidence" value="ECO:0007669"/>
    <property type="project" value="InterPro"/>
</dbReference>
<name>G2KPJ9_MICAA</name>
<gene>
    <name evidence="5" type="ordered locus">MICA_1176</name>
</gene>
<evidence type="ECO:0000313" key="5">
    <source>
        <dbReference type="EMBL" id="AEP09499.1"/>
    </source>
</evidence>
<dbReference type="InterPro" id="IPR011006">
    <property type="entry name" value="CheY-like_superfamily"/>
</dbReference>
<evidence type="ECO:0000256" key="2">
    <source>
        <dbReference type="PROSITE-ProRule" id="PRU00169"/>
    </source>
</evidence>
<keyword evidence="1 2" id="KW-0597">Phosphoprotein</keyword>
<dbReference type="InterPro" id="IPR050595">
    <property type="entry name" value="Bact_response_regulator"/>
</dbReference>
<dbReference type="OrthoDB" id="9786548at2"/>
<dbReference type="PROSITE" id="PS50110">
    <property type="entry name" value="RESPONSE_REGULATORY"/>
    <property type="match status" value="1"/>
</dbReference>
<dbReference type="eggNOG" id="COG0745">
    <property type="taxonomic scope" value="Bacteria"/>
</dbReference>
<keyword evidence="6" id="KW-1185">Reference proteome</keyword>
<organism evidence="5 6">
    <name type="scientific">Micavibrio aeruginosavorus (strain ARL-13)</name>
    <dbReference type="NCBI Taxonomy" id="856793"/>
    <lineage>
        <taxon>Bacteria</taxon>
        <taxon>Pseudomonadati</taxon>
        <taxon>Bdellovibrionota</taxon>
        <taxon>Bdellovibrionia</taxon>
        <taxon>Bdellovibrionales</taxon>
        <taxon>Pseudobdellovibrionaceae</taxon>
        <taxon>Micavibrio</taxon>
    </lineage>
</organism>
<feature type="domain" description="Response regulatory" evidence="4">
    <location>
        <begin position="9"/>
        <end position="128"/>
    </location>
</feature>
<dbReference type="InterPro" id="IPR001789">
    <property type="entry name" value="Sig_transdc_resp-reg_receiver"/>
</dbReference>
<dbReference type="PANTHER" id="PTHR44591">
    <property type="entry name" value="STRESS RESPONSE REGULATOR PROTEIN 1"/>
    <property type="match status" value="1"/>
</dbReference>
<dbReference type="CDD" id="cd00156">
    <property type="entry name" value="REC"/>
    <property type="match status" value="1"/>
</dbReference>
<dbReference type="Pfam" id="PF00072">
    <property type="entry name" value="Response_reg"/>
    <property type="match status" value="1"/>
</dbReference>
<evidence type="ECO:0000256" key="3">
    <source>
        <dbReference type="SAM" id="MobiDB-lite"/>
    </source>
</evidence>
<dbReference type="KEGG" id="mai:MICA_1176"/>
<dbReference type="Gene3D" id="3.40.50.2300">
    <property type="match status" value="1"/>
</dbReference>
<feature type="modified residue" description="4-aspartylphosphate" evidence="2">
    <location>
        <position position="59"/>
    </location>
</feature>
<reference evidence="5 6" key="1">
    <citation type="journal article" date="2011" name="BMC Genomics">
        <title>Genomic insights into an obligate epibiotic bacterial predator: Micavibrio aeruginosavorus ARL-13.</title>
        <authorList>
            <person name="Wang Z."/>
            <person name="Kadouri D."/>
            <person name="Wu M."/>
        </authorList>
    </citation>
    <scope>NUCLEOTIDE SEQUENCE [LARGE SCALE GENOMIC DNA]</scope>
    <source>
        <strain evidence="5 6">ARL-13</strain>
    </source>
</reference>
<evidence type="ECO:0000256" key="1">
    <source>
        <dbReference type="ARBA" id="ARBA00022553"/>
    </source>
</evidence>
<dbReference type="PANTHER" id="PTHR44591:SF3">
    <property type="entry name" value="RESPONSE REGULATORY DOMAIN-CONTAINING PROTEIN"/>
    <property type="match status" value="1"/>
</dbReference>
<dbReference type="EMBL" id="CP002382">
    <property type="protein sequence ID" value="AEP09499.1"/>
    <property type="molecule type" value="Genomic_DNA"/>
</dbReference>
<accession>G2KPJ9</accession>
<evidence type="ECO:0000259" key="4">
    <source>
        <dbReference type="PROSITE" id="PS50110"/>
    </source>
</evidence>
<evidence type="ECO:0000313" key="6">
    <source>
        <dbReference type="Proteomes" id="UP000009286"/>
    </source>
</evidence>